<gene>
    <name evidence="1" type="ORF">CLO192961_LOCUS434880</name>
</gene>
<comment type="caution">
    <text evidence="1">The sequence shown here is derived from an EMBL/GenBank/DDBJ whole genome shotgun (WGS) entry which is preliminary data.</text>
</comment>
<evidence type="ECO:0000313" key="2">
    <source>
        <dbReference type="Proteomes" id="UP000766486"/>
    </source>
</evidence>
<dbReference type="EMBL" id="CABFNS010000925">
    <property type="protein sequence ID" value="VUC36125.1"/>
    <property type="molecule type" value="Genomic_DNA"/>
</dbReference>
<accession>A0ABY6V1M9</accession>
<evidence type="ECO:0000313" key="1">
    <source>
        <dbReference type="EMBL" id="VUC36125.1"/>
    </source>
</evidence>
<organism evidence="1 2">
    <name type="scientific">Bionectria ochroleuca</name>
    <name type="common">Gliocladium roseum</name>
    <dbReference type="NCBI Taxonomy" id="29856"/>
    <lineage>
        <taxon>Eukaryota</taxon>
        <taxon>Fungi</taxon>
        <taxon>Dikarya</taxon>
        <taxon>Ascomycota</taxon>
        <taxon>Pezizomycotina</taxon>
        <taxon>Sordariomycetes</taxon>
        <taxon>Hypocreomycetidae</taxon>
        <taxon>Hypocreales</taxon>
        <taxon>Bionectriaceae</taxon>
        <taxon>Clonostachys</taxon>
    </lineage>
</organism>
<sequence>MALLFVFCLCSEKHWRFPAHCQKQTGTQNKSRLQLLKGSQHLKITILVILVSNRTTTDKVDYIDFPQLSSLGELALKAGIDPSSTLGYSRERWNFWIQRLEELQKSEIESIRIQARGCLEQMREPAEDTALLL</sequence>
<reference evidence="1 2" key="1">
    <citation type="submission" date="2019-06" db="EMBL/GenBank/DDBJ databases">
        <authorList>
            <person name="Broberg M."/>
        </authorList>
    </citation>
    <scope>NUCLEOTIDE SEQUENCE [LARGE SCALE GENOMIC DNA]</scope>
</reference>
<name>A0ABY6V1M9_BIOOC</name>
<keyword evidence="2" id="KW-1185">Reference proteome</keyword>
<proteinExistence type="predicted"/>
<dbReference type="Proteomes" id="UP000766486">
    <property type="component" value="Unassembled WGS sequence"/>
</dbReference>
<protein>
    <submittedName>
        <fullName evidence="1">Uncharacterized protein</fullName>
    </submittedName>
</protein>